<dbReference type="PANTHER" id="PTHR36118">
    <property type="entry name" value="ION-TRANSLOCATING OXIDOREDUCTASE COMPLEX SUBUNIT G"/>
    <property type="match status" value="1"/>
</dbReference>
<comment type="subunit">
    <text evidence="6">The complex is composed of six subunits: RnfA, RnfB, RnfC, RnfD, RnfE and RnfG.</text>
</comment>
<dbReference type="GO" id="GO:0009055">
    <property type="term" value="F:electron transfer activity"/>
    <property type="evidence" value="ECO:0007669"/>
    <property type="project" value="InterPro"/>
</dbReference>
<sequence>MELLISLRQNTLGISIFAIVTAGLIALTQVSTKEQIIENERTQQAKALYEIIPADSIDNDLLHHQIDIEAPMLGYAHAKAYQAMQKGQVTAVILPVLTPDGYSGDISLIVGINADASVAGVRVLSHKETPGLGDKVDLRKSDWILSFNQTSMQGSDDQSWAVKKDGGQFDQFTGATITPRAVVIAVSRALQFFQNNRTTLLRPSPSPSPTPDKEAS</sequence>
<dbReference type="GO" id="GO:0022900">
    <property type="term" value="P:electron transport chain"/>
    <property type="evidence" value="ECO:0007669"/>
    <property type="project" value="UniProtKB-UniRule"/>
</dbReference>
<evidence type="ECO:0000313" key="10">
    <source>
        <dbReference type="Proteomes" id="UP000198623"/>
    </source>
</evidence>
<gene>
    <name evidence="6" type="primary">rnfG</name>
    <name evidence="9" type="ORF">SAMN05216175_11090</name>
</gene>
<dbReference type="NCBIfam" id="NF002519">
    <property type="entry name" value="PRK01908.1"/>
    <property type="match status" value="1"/>
</dbReference>
<keyword evidence="3 6" id="KW-0285">Flavoprotein</keyword>
<dbReference type="EC" id="7.-.-.-" evidence="6"/>
<feature type="transmembrane region" description="Helical" evidence="7">
    <location>
        <begin position="12"/>
        <end position="31"/>
    </location>
</feature>
<evidence type="ECO:0000256" key="2">
    <source>
        <dbReference type="ARBA" id="ARBA00022553"/>
    </source>
</evidence>
<keyword evidence="10" id="KW-1185">Reference proteome</keyword>
<feature type="domain" description="FMN-binding" evidence="8">
    <location>
        <begin position="101"/>
        <end position="193"/>
    </location>
</feature>
<keyword evidence="6" id="KW-1003">Cell membrane</keyword>
<comment type="subcellular location">
    <subcellularLocation>
        <location evidence="6">Cell inner membrane</location>
        <topology evidence="6">Single-pass membrane protein</topology>
    </subcellularLocation>
</comment>
<dbReference type="GO" id="GO:0010181">
    <property type="term" value="F:FMN binding"/>
    <property type="evidence" value="ECO:0007669"/>
    <property type="project" value="InterPro"/>
</dbReference>
<keyword evidence="4 6" id="KW-0288">FMN</keyword>
<name>A0A1I2TJB8_9GAMM</name>
<dbReference type="STRING" id="1045558.SAMN05216175_11090"/>
<dbReference type="NCBIfam" id="TIGR01947">
    <property type="entry name" value="rnfG"/>
    <property type="match status" value="1"/>
</dbReference>
<feature type="modified residue" description="FMN phosphoryl threonine" evidence="6">
    <location>
        <position position="176"/>
    </location>
</feature>
<evidence type="ECO:0000256" key="6">
    <source>
        <dbReference type="HAMAP-Rule" id="MF_00479"/>
    </source>
</evidence>
<accession>A0A1I2TJB8</accession>
<dbReference type="HAMAP" id="MF_00479">
    <property type="entry name" value="RsxG_RnfG"/>
    <property type="match status" value="1"/>
</dbReference>
<comment type="similarity">
    <text evidence="6">Belongs to the RnfG family.</text>
</comment>
<dbReference type="SMART" id="SM00900">
    <property type="entry name" value="FMN_bind"/>
    <property type="match status" value="1"/>
</dbReference>
<keyword evidence="6" id="KW-0997">Cell inner membrane</keyword>
<dbReference type="AlphaFoldDB" id="A0A1I2TJB8"/>
<keyword evidence="6 7" id="KW-0472">Membrane</keyword>
<comment type="cofactor">
    <cofactor evidence="6">
        <name>FMN</name>
        <dbReference type="ChEBI" id="CHEBI:58210"/>
    </cofactor>
</comment>
<proteinExistence type="inferred from homology"/>
<keyword evidence="6 7" id="KW-1133">Transmembrane helix</keyword>
<dbReference type="GO" id="GO:0005886">
    <property type="term" value="C:plasma membrane"/>
    <property type="evidence" value="ECO:0007669"/>
    <property type="project" value="UniProtKB-SubCell"/>
</dbReference>
<dbReference type="RefSeq" id="WP_090728798.1">
    <property type="nucleotide sequence ID" value="NZ_FOOU01000010.1"/>
</dbReference>
<dbReference type="EMBL" id="FOOU01000010">
    <property type="protein sequence ID" value="SFG65012.1"/>
    <property type="molecule type" value="Genomic_DNA"/>
</dbReference>
<dbReference type="InterPro" id="IPR010209">
    <property type="entry name" value="Ion_transpt_RnfG/RsxG"/>
</dbReference>
<evidence type="ECO:0000256" key="3">
    <source>
        <dbReference type="ARBA" id="ARBA00022630"/>
    </source>
</evidence>
<reference evidence="10" key="1">
    <citation type="submission" date="2016-10" db="EMBL/GenBank/DDBJ databases">
        <authorList>
            <person name="Varghese N."/>
            <person name="Submissions S."/>
        </authorList>
    </citation>
    <scope>NUCLEOTIDE SEQUENCE [LARGE SCALE GENOMIC DNA]</scope>
    <source>
        <strain evidence="10">CGMCC 1.10971</strain>
    </source>
</reference>
<evidence type="ECO:0000256" key="1">
    <source>
        <dbReference type="ARBA" id="ARBA00022448"/>
    </source>
</evidence>
<protein>
    <recommendedName>
        <fullName evidence="6">Ion-translocating oxidoreductase complex subunit G</fullName>
        <ecNumber evidence="6">7.-.-.-</ecNumber>
    </recommendedName>
    <alternativeName>
        <fullName evidence="6">Rnf electron transport complex subunit G</fullName>
    </alternativeName>
</protein>
<evidence type="ECO:0000256" key="4">
    <source>
        <dbReference type="ARBA" id="ARBA00022643"/>
    </source>
</evidence>
<keyword evidence="6" id="KW-1278">Translocase</keyword>
<dbReference type="Pfam" id="PF04205">
    <property type="entry name" value="FMN_bind"/>
    <property type="match status" value="1"/>
</dbReference>
<dbReference type="OrthoDB" id="9784165at2"/>
<dbReference type="Proteomes" id="UP000198623">
    <property type="component" value="Unassembled WGS sequence"/>
</dbReference>
<dbReference type="InterPro" id="IPR007329">
    <property type="entry name" value="FMN-bd"/>
</dbReference>
<keyword evidence="2 6" id="KW-0597">Phosphoprotein</keyword>
<organism evidence="9 10">
    <name type="scientific">Neptunomonas qingdaonensis</name>
    <dbReference type="NCBI Taxonomy" id="1045558"/>
    <lineage>
        <taxon>Bacteria</taxon>
        <taxon>Pseudomonadati</taxon>
        <taxon>Pseudomonadota</taxon>
        <taxon>Gammaproteobacteria</taxon>
        <taxon>Oceanospirillales</taxon>
        <taxon>Oceanospirillaceae</taxon>
        <taxon>Neptunomonas</taxon>
    </lineage>
</organism>
<comment type="function">
    <text evidence="6">Part of a membrane-bound complex that couples electron transfer with translocation of ions across the membrane.</text>
</comment>
<evidence type="ECO:0000256" key="5">
    <source>
        <dbReference type="ARBA" id="ARBA00022982"/>
    </source>
</evidence>
<keyword evidence="1 6" id="KW-0813">Transport</keyword>
<dbReference type="PANTHER" id="PTHR36118:SF1">
    <property type="entry name" value="ION-TRANSLOCATING OXIDOREDUCTASE COMPLEX SUBUNIT G"/>
    <property type="match status" value="1"/>
</dbReference>
<evidence type="ECO:0000313" key="9">
    <source>
        <dbReference type="EMBL" id="SFG65012.1"/>
    </source>
</evidence>
<dbReference type="PIRSF" id="PIRSF006091">
    <property type="entry name" value="E_trnsport_RnfG"/>
    <property type="match status" value="1"/>
</dbReference>
<keyword evidence="6 7" id="KW-0812">Transmembrane</keyword>
<keyword evidence="5 6" id="KW-0249">Electron transport</keyword>
<evidence type="ECO:0000256" key="7">
    <source>
        <dbReference type="SAM" id="Phobius"/>
    </source>
</evidence>
<evidence type="ECO:0000259" key="8">
    <source>
        <dbReference type="SMART" id="SM00900"/>
    </source>
</evidence>